<gene>
    <name evidence="2" type="ORF">QO002_003527</name>
</gene>
<dbReference type="InterPro" id="IPR047216">
    <property type="entry name" value="Endonuclease_DUF559_bact"/>
</dbReference>
<dbReference type="SUPFAM" id="SSF52980">
    <property type="entry name" value="Restriction endonuclease-like"/>
    <property type="match status" value="1"/>
</dbReference>
<organism evidence="2 3">
    <name type="scientific">Pararhizobium capsulatum DSM 1112</name>
    <dbReference type="NCBI Taxonomy" id="1121113"/>
    <lineage>
        <taxon>Bacteria</taxon>
        <taxon>Pseudomonadati</taxon>
        <taxon>Pseudomonadota</taxon>
        <taxon>Alphaproteobacteria</taxon>
        <taxon>Hyphomicrobiales</taxon>
        <taxon>Rhizobiaceae</taxon>
        <taxon>Rhizobium/Agrobacterium group</taxon>
        <taxon>Pararhizobium</taxon>
    </lineage>
</organism>
<dbReference type="PANTHER" id="PTHR38590">
    <property type="entry name" value="BLL0828 PROTEIN"/>
    <property type="match status" value="1"/>
</dbReference>
<dbReference type="InterPro" id="IPR007569">
    <property type="entry name" value="DUF559"/>
</dbReference>
<evidence type="ECO:0000313" key="3">
    <source>
        <dbReference type="Proteomes" id="UP001230207"/>
    </source>
</evidence>
<proteinExistence type="predicted"/>
<dbReference type="InterPro" id="IPR011335">
    <property type="entry name" value="Restrct_endonuc-II-like"/>
</dbReference>
<keyword evidence="2" id="KW-0540">Nuclease</keyword>
<dbReference type="EMBL" id="JAUSVF010000001">
    <property type="protein sequence ID" value="MDQ0321389.1"/>
    <property type="molecule type" value="Genomic_DNA"/>
</dbReference>
<dbReference type="Gene3D" id="3.40.960.10">
    <property type="entry name" value="VSR Endonuclease"/>
    <property type="match status" value="1"/>
</dbReference>
<name>A0ABU0BT08_9HYPH</name>
<reference evidence="2 3" key="1">
    <citation type="submission" date="2023-07" db="EMBL/GenBank/DDBJ databases">
        <title>Genomic Encyclopedia of Type Strains, Phase IV (KMG-IV): sequencing the most valuable type-strain genomes for metagenomic binning, comparative biology and taxonomic classification.</title>
        <authorList>
            <person name="Goeker M."/>
        </authorList>
    </citation>
    <scope>NUCLEOTIDE SEQUENCE [LARGE SCALE GENOMIC DNA]</scope>
    <source>
        <strain evidence="2 3">DSM 1112</strain>
    </source>
</reference>
<comment type="caution">
    <text evidence="2">The sequence shown here is derived from an EMBL/GenBank/DDBJ whole genome shotgun (WGS) entry which is preliminary data.</text>
</comment>
<keyword evidence="2" id="KW-0378">Hydrolase</keyword>
<protein>
    <submittedName>
        <fullName evidence="2">Very-short-patch-repair endonuclease</fullName>
    </submittedName>
</protein>
<dbReference type="CDD" id="cd01038">
    <property type="entry name" value="Endonuclease_DUF559"/>
    <property type="match status" value="1"/>
</dbReference>
<keyword evidence="2" id="KW-0255">Endonuclease</keyword>
<dbReference type="Pfam" id="PF04480">
    <property type="entry name" value="DUF559"/>
    <property type="match status" value="1"/>
</dbReference>
<evidence type="ECO:0000313" key="2">
    <source>
        <dbReference type="EMBL" id="MDQ0321389.1"/>
    </source>
</evidence>
<dbReference type="GO" id="GO:0004519">
    <property type="term" value="F:endonuclease activity"/>
    <property type="evidence" value="ECO:0007669"/>
    <property type="project" value="UniProtKB-KW"/>
</dbReference>
<accession>A0ABU0BT08</accession>
<dbReference type="PANTHER" id="PTHR38590:SF1">
    <property type="entry name" value="BLL0828 PROTEIN"/>
    <property type="match status" value="1"/>
</dbReference>
<feature type="domain" description="DUF559" evidence="1">
    <location>
        <begin position="17"/>
        <end position="120"/>
    </location>
</feature>
<sequence>MNAARDNDLTKRRPGATLKARTLRRNETEAEYRLWGDLRNRLLNGYKFSRQVPLGPYVADFLCREQRLVVEIDGSQHADSVSDVIRTQWLNANGYAVLRFWNEEALRERRPVLETILAVLSGDISERCETIRFWPADAIQELQGSRQ</sequence>
<evidence type="ECO:0000259" key="1">
    <source>
        <dbReference type="Pfam" id="PF04480"/>
    </source>
</evidence>
<keyword evidence="3" id="KW-1185">Reference proteome</keyword>
<dbReference type="Proteomes" id="UP001230207">
    <property type="component" value="Unassembled WGS sequence"/>
</dbReference>